<organism evidence="1">
    <name type="scientific">Hexamita inflata</name>
    <dbReference type="NCBI Taxonomy" id="28002"/>
    <lineage>
        <taxon>Eukaryota</taxon>
        <taxon>Metamonada</taxon>
        <taxon>Diplomonadida</taxon>
        <taxon>Hexamitidae</taxon>
        <taxon>Hexamitinae</taxon>
        <taxon>Hexamita</taxon>
    </lineage>
</organism>
<dbReference type="Proteomes" id="UP001642409">
    <property type="component" value="Unassembled WGS sequence"/>
</dbReference>
<keyword evidence="3" id="KW-1185">Reference proteome</keyword>
<reference evidence="1" key="1">
    <citation type="submission" date="2023-06" db="EMBL/GenBank/DDBJ databases">
        <authorList>
            <person name="Kurt Z."/>
        </authorList>
    </citation>
    <scope>NUCLEOTIDE SEQUENCE</scope>
</reference>
<evidence type="ECO:0000313" key="1">
    <source>
        <dbReference type="EMBL" id="CAI9953081.1"/>
    </source>
</evidence>
<name>A0AA86UIQ5_9EUKA</name>
<comment type="caution">
    <text evidence="1">The sequence shown here is derived from an EMBL/GenBank/DDBJ whole genome shotgun (WGS) entry which is preliminary data.</text>
</comment>
<dbReference type="AlphaFoldDB" id="A0AA86UIQ5"/>
<dbReference type="EMBL" id="CATOUU010000836">
    <property type="protein sequence ID" value="CAI9953081.1"/>
    <property type="molecule type" value="Genomic_DNA"/>
</dbReference>
<gene>
    <name evidence="2" type="ORF">HINF_LOCUS35965</name>
    <name evidence="1" type="ORF">HINF_LOCUS40726</name>
</gene>
<protein>
    <submittedName>
        <fullName evidence="2">Hypothetical_protein</fullName>
    </submittedName>
</protein>
<dbReference type="EMBL" id="CAXDID020000131">
    <property type="protein sequence ID" value="CAL6035512.1"/>
    <property type="molecule type" value="Genomic_DNA"/>
</dbReference>
<evidence type="ECO:0000313" key="3">
    <source>
        <dbReference type="Proteomes" id="UP001642409"/>
    </source>
</evidence>
<sequence length="172" mass="19884">MQGDVRFDKMLAQCARNLAFNDYRIVHARSQSTERRATDFTMNTMQFPSLKAPRVQILPISKQMRSYTPPALPTAHQSVIILNPAVKQPQKQSKPPKFNIQQLIKQHKPTNTSEPRFNVITIQNMFKVNSKQQNPSPNFQNLKKKLNCSAIIVEADAKDKQLRTSEWQMEYD</sequence>
<evidence type="ECO:0000313" key="2">
    <source>
        <dbReference type="EMBL" id="CAL6035512.1"/>
    </source>
</evidence>
<accession>A0AA86UIQ5</accession>
<proteinExistence type="predicted"/>
<reference evidence="2 3" key="2">
    <citation type="submission" date="2024-07" db="EMBL/GenBank/DDBJ databases">
        <authorList>
            <person name="Akdeniz Z."/>
        </authorList>
    </citation>
    <scope>NUCLEOTIDE SEQUENCE [LARGE SCALE GENOMIC DNA]</scope>
</reference>